<organism evidence="2 3">
    <name type="scientific">Ascobolus immersus RN42</name>
    <dbReference type="NCBI Taxonomy" id="1160509"/>
    <lineage>
        <taxon>Eukaryota</taxon>
        <taxon>Fungi</taxon>
        <taxon>Dikarya</taxon>
        <taxon>Ascomycota</taxon>
        <taxon>Pezizomycotina</taxon>
        <taxon>Pezizomycetes</taxon>
        <taxon>Pezizales</taxon>
        <taxon>Ascobolaceae</taxon>
        <taxon>Ascobolus</taxon>
    </lineage>
</organism>
<evidence type="ECO:0000313" key="3">
    <source>
        <dbReference type="Proteomes" id="UP000275078"/>
    </source>
</evidence>
<keyword evidence="3" id="KW-1185">Reference proteome</keyword>
<sequence>MRLRHGQTLRPQSNSAKRSGLHETWLLKQTKIKMMLPAAISDEKRVQLTGSTSTSVRERDGTRFQCALQKHPYDRLVGTGVRKIYENRLSPPRIDATISRRLATRNHHTSAEADELLTKLCCYEKRVSWTGKTRNVRDTKKGIRRARTDVRIANGTERDHENMFPAASNSDDTIMGMYPNFPTFMSCTFRTKYEKYSTLLYADSKILTYTEIGCRTVNHESIVYVGAVAP</sequence>
<proteinExistence type="predicted"/>
<dbReference type="EMBL" id="ML119745">
    <property type="protein sequence ID" value="RPA76399.1"/>
    <property type="molecule type" value="Genomic_DNA"/>
</dbReference>
<reference evidence="2 3" key="1">
    <citation type="journal article" date="2018" name="Nat. Ecol. Evol.">
        <title>Pezizomycetes genomes reveal the molecular basis of ectomycorrhizal truffle lifestyle.</title>
        <authorList>
            <person name="Murat C."/>
            <person name="Payen T."/>
            <person name="Noel B."/>
            <person name="Kuo A."/>
            <person name="Morin E."/>
            <person name="Chen J."/>
            <person name="Kohler A."/>
            <person name="Krizsan K."/>
            <person name="Balestrini R."/>
            <person name="Da Silva C."/>
            <person name="Montanini B."/>
            <person name="Hainaut M."/>
            <person name="Levati E."/>
            <person name="Barry K.W."/>
            <person name="Belfiori B."/>
            <person name="Cichocki N."/>
            <person name="Clum A."/>
            <person name="Dockter R.B."/>
            <person name="Fauchery L."/>
            <person name="Guy J."/>
            <person name="Iotti M."/>
            <person name="Le Tacon F."/>
            <person name="Lindquist E.A."/>
            <person name="Lipzen A."/>
            <person name="Malagnac F."/>
            <person name="Mello A."/>
            <person name="Molinier V."/>
            <person name="Miyauchi S."/>
            <person name="Poulain J."/>
            <person name="Riccioni C."/>
            <person name="Rubini A."/>
            <person name="Sitrit Y."/>
            <person name="Splivallo R."/>
            <person name="Traeger S."/>
            <person name="Wang M."/>
            <person name="Zifcakova L."/>
            <person name="Wipf D."/>
            <person name="Zambonelli A."/>
            <person name="Paolocci F."/>
            <person name="Nowrousian M."/>
            <person name="Ottonello S."/>
            <person name="Baldrian P."/>
            <person name="Spatafora J.W."/>
            <person name="Henrissat B."/>
            <person name="Nagy L.G."/>
            <person name="Aury J.M."/>
            <person name="Wincker P."/>
            <person name="Grigoriev I.V."/>
            <person name="Bonfante P."/>
            <person name="Martin F.M."/>
        </authorList>
    </citation>
    <scope>NUCLEOTIDE SEQUENCE [LARGE SCALE GENOMIC DNA]</scope>
    <source>
        <strain evidence="2 3">RN42</strain>
    </source>
</reference>
<dbReference type="AlphaFoldDB" id="A0A3N4HRQ5"/>
<accession>A0A3N4HRQ5</accession>
<feature type="region of interest" description="Disordered" evidence="1">
    <location>
        <begin position="1"/>
        <end position="22"/>
    </location>
</feature>
<evidence type="ECO:0000313" key="2">
    <source>
        <dbReference type="EMBL" id="RPA76399.1"/>
    </source>
</evidence>
<protein>
    <submittedName>
        <fullName evidence="2">Uncharacterized protein</fullName>
    </submittedName>
</protein>
<evidence type="ECO:0000256" key="1">
    <source>
        <dbReference type="SAM" id="MobiDB-lite"/>
    </source>
</evidence>
<gene>
    <name evidence="2" type="ORF">BJ508DRAFT_311127</name>
</gene>
<dbReference type="Proteomes" id="UP000275078">
    <property type="component" value="Unassembled WGS sequence"/>
</dbReference>
<name>A0A3N4HRQ5_ASCIM</name>